<keyword evidence="1" id="KW-0472">Membrane</keyword>
<sequence>MSQSRRMSLTEAIVGTAIGFVVSVLIGLLVYPLFGHAFTLTENIGITAVYTIASVVRSYLVRRGFNSLRRAAP</sequence>
<evidence type="ECO:0000313" key="2">
    <source>
        <dbReference type="EMBL" id="SDH23589.1"/>
    </source>
</evidence>
<evidence type="ECO:0000256" key="1">
    <source>
        <dbReference type="SAM" id="Phobius"/>
    </source>
</evidence>
<proteinExistence type="predicted"/>
<keyword evidence="1" id="KW-1133">Transmembrane helix</keyword>
<accession>A0A1G8ARM7</accession>
<dbReference type="Pfam" id="PF23858">
    <property type="entry name" value="DUF7220"/>
    <property type="match status" value="1"/>
</dbReference>
<gene>
    <name evidence="2" type="ORF">SAMN05660652_01475</name>
</gene>
<feature type="transmembrane region" description="Helical" evidence="1">
    <location>
        <begin position="12"/>
        <end position="34"/>
    </location>
</feature>
<name>A0A1G8ARM7_9RHOO</name>
<organism evidence="2 3">
    <name type="scientific">Propionivibrio dicarboxylicus</name>
    <dbReference type="NCBI Taxonomy" id="83767"/>
    <lineage>
        <taxon>Bacteria</taxon>
        <taxon>Pseudomonadati</taxon>
        <taxon>Pseudomonadota</taxon>
        <taxon>Betaproteobacteria</taxon>
        <taxon>Rhodocyclales</taxon>
        <taxon>Rhodocyclaceae</taxon>
        <taxon>Propionivibrio</taxon>
    </lineage>
</organism>
<dbReference type="PROSITE" id="PS50096">
    <property type="entry name" value="IQ"/>
    <property type="match status" value="1"/>
</dbReference>
<protein>
    <submittedName>
        <fullName evidence="2">Uncharacterized protein</fullName>
    </submittedName>
</protein>
<evidence type="ECO:0000313" key="3">
    <source>
        <dbReference type="Proteomes" id="UP000198607"/>
    </source>
</evidence>
<feature type="transmembrane region" description="Helical" evidence="1">
    <location>
        <begin position="40"/>
        <end position="60"/>
    </location>
</feature>
<dbReference type="EMBL" id="FNCY01000004">
    <property type="protein sequence ID" value="SDH23589.1"/>
    <property type="molecule type" value="Genomic_DNA"/>
</dbReference>
<dbReference type="RefSeq" id="WP_091936050.1">
    <property type="nucleotide sequence ID" value="NZ_FNCY01000004.1"/>
</dbReference>
<keyword evidence="3" id="KW-1185">Reference proteome</keyword>
<dbReference type="STRING" id="83767.SAMN05660652_01475"/>
<reference evidence="2 3" key="1">
    <citation type="submission" date="2016-10" db="EMBL/GenBank/DDBJ databases">
        <authorList>
            <person name="de Groot N.N."/>
        </authorList>
    </citation>
    <scope>NUCLEOTIDE SEQUENCE [LARGE SCALE GENOMIC DNA]</scope>
    <source>
        <strain evidence="2 3">DSM 5885</strain>
    </source>
</reference>
<dbReference type="AlphaFoldDB" id="A0A1G8ARM7"/>
<keyword evidence="1" id="KW-0812">Transmembrane</keyword>
<dbReference type="Proteomes" id="UP000198607">
    <property type="component" value="Unassembled WGS sequence"/>
</dbReference>
<dbReference type="OrthoDB" id="1451648at2"/>
<dbReference type="InterPro" id="IPR055644">
    <property type="entry name" value="DUF7220"/>
</dbReference>